<reference evidence="1 2" key="1">
    <citation type="submission" date="2020-02" db="EMBL/GenBank/DDBJ databases">
        <authorList>
            <person name="Ferguson B K."/>
        </authorList>
    </citation>
    <scope>NUCLEOTIDE SEQUENCE [LARGE SCALE GENOMIC DNA]</scope>
</reference>
<proteinExistence type="predicted"/>
<organism evidence="1 2">
    <name type="scientific">Trichogramma brassicae</name>
    <dbReference type="NCBI Taxonomy" id="86971"/>
    <lineage>
        <taxon>Eukaryota</taxon>
        <taxon>Metazoa</taxon>
        <taxon>Ecdysozoa</taxon>
        <taxon>Arthropoda</taxon>
        <taxon>Hexapoda</taxon>
        <taxon>Insecta</taxon>
        <taxon>Pterygota</taxon>
        <taxon>Neoptera</taxon>
        <taxon>Endopterygota</taxon>
        <taxon>Hymenoptera</taxon>
        <taxon>Apocrita</taxon>
        <taxon>Proctotrupomorpha</taxon>
        <taxon>Chalcidoidea</taxon>
        <taxon>Trichogrammatidae</taxon>
        <taxon>Trichogramma</taxon>
    </lineage>
</organism>
<accession>A0A6H5IY62</accession>
<name>A0A6H5IY62_9HYME</name>
<evidence type="ECO:0008006" key="3">
    <source>
        <dbReference type="Google" id="ProtNLM"/>
    </source>
</evidence>
<evidence type="ECO:0000313" key="2">
    <source>
        <dbReference type="Proteomes" id="UP000479190"/>
    </source>
</evidence>
<protein>
    <recommendedName>
        <fullName evidence="3">DDE Tnp4 domain-containing protein</fullName>
    </recommendedName>
</protein>
<gene>
    <name evidence="1" type="ORF">TBRA_LOCUS14102</name>
</gene>
<dbReference type="Proteomes" id="UP000479190">
    <property type="component" value="Unassembled WGS sequence"/>
</dbReference>
<dbReference type="OrthoDB" id="7446692at2759"/>
<evidence type="ECO:0000313" key="1">
    <source>
        <dbReference type="EMBL" id="CAB0042484.1"/>
    </source>
</evidence>
<dbReference type="AlphaFoldDB" id="A0A6H5IY62"/>
<sequence>MPPLLEAGQQQLTTADANEARLVTKTRWIVESRNGHLKSIFKLLNQVQQIQVLPNIGDFIRIGGAIINSRIPTFSSNSKIASELVPSIHRDRHRIVFEKAISLYIVPNYPASHCQRKAHFGAEKINSSIRRFKKRKSTCLYTYIYVFQRAASTSLYLRTLEAALTALYSRTLEATLMI</sequence>
<dbReference type="EMBL" id="CADCXV010001198">
    <property type="protein sequence ID" value="CAB0042484.1"/>
    <property type="molecule type" value="Genomic_DNA"/>
</dbReference>
<keyword evidence="2" id="KW-1185">Reference proteome</keyword>